<evidence type="ECO:0000256" key="1">
    <source>
        <dbReference type="ARBA" id="ARBA00023015"/>
    </source>
</evidence>
<dbReference type="InterPro" id="IPR000524">
    <property type="entry name" value="Tscrpt_reg_HTH_GntR"/>
</dbReference>
<dbReference type="PANTHER" id="PTHR43537">
    <property type="entry name" value="TRANSCRIPTIONAL REGULATOR, GNTR FAMILY"/>
    <property type="match status" value="1"/>
</dbReference>
<dbReference type="EMBL" id="SJFN01000003">
    <property type="protein sequence ID" value="TBW40732.1"/>
    <property type="molecule type" value="Genomic_DNA"/>
</dbReference>
<dbReference type="Pfam" id="PF00392">
    <property type="entry name" value="GntR"/>
    <property type="match status" value="1"/>
</dbReference>
<dbReference type="PROSITE" id="PS50949">
    <property type="entry name" value="HTH_GNTR"/>
    <property type="match status" value="1"/>
</dbReference>
<dbReference type="InterPro" id="IPR036388">
    <property type="entry name" value="WH-like_DNA-bd_sf"/>
</dbReference>
<evidence type="ECO:0000313" key="5">
    <source>
        <dbReference type="EMBL" id="TBW40732.1"/>
    </source>
</evidence>
<keyword evidence="1" id="KW-0805">Transcription regulation</keyword>
<organism evidence="5 6">
    <name type="scientific">Siculibacillus lacustris</name>
    <dbReference type="NCBI Taxonomy" id="1549641"/>
    <lineage>
        <taxon>Bacteria</taxon>
        <taxon>Pseudomonadati</taxon>
        <taxon>Pseudomonadota</taxon>
        <taxon>Alphaproteobacteria</taxon>
        <taxon>Hyphomicrobiales</taxon>
        <taxon>Ancalomicrobiaceae</taxon>
        <taxon>Siculibacillus</taxon>
    </lineage>
</organism>
<dbReference type="InterPro" id="IPR008920">
    <property type="entry name" value="TF_FadR/GntR_C"/>
</dbReference>
<dbReference type="Pfam" id="PF07729">
    <property type="entry name" value="FCD"/>
    <property type="match status" value="1"/>
</dbReference>
<dbReference type="Gene3D" id="1.10.10.10">
    <property type="entry name" value="Winged helix-like DNA-binding domain superfamily/Winged helix DNA-binding domain"/>
    <property type="match status" value="1"/>
</dbReference>
<dbReference type="SMART" id="SM00895">
    <property type="entry name" value="FCD"/>
    <property type="match status" value="1"/>
</dbReference>
<dbReference type="GO" id="GO:0003677">
    <property type="term" value="F:DNA binding"/>
    <property type="evidence" value="ECO:0007669"/>
    <property type="project" value="UniProtKB-KW"/>
</dbReference>
<comment type="caution">
    <text evidence="5">The sequence shown here is derived from an EMBL/GenBank/DDBJ whole genome shotgun (WGS) entry which is preliminary data.</text>
</comment>
<protein>
    <submittedName>
        <fullName evidence="5">GntR family transcriptional regulator</fullName>
    </submittedName>
</protein>
<dbReference type="AlphaFoldDB" id="A0A4Q9VWM8"/>
<dbReference type="SUPFAM" id="SSF46785">
    <property type="entry name" value="Winged helix' DNA-binding domain"/>
    <property type="match status" value="1"/>
</dbReference>
<name>A0A4Q9VWM8_9HYPH</name>
<evidence type="ECO:0000256" key="2">
    <source>
        <dbReference type="ARBA" id="ARBA00023125"/>
    </source>
</evidence>
<dbReference type="SMART" id="SM00345">
    <property type="entry name" value="HTH_GNTR"/>
    <property type="match status" value="1"/>
</dbReference>
<evidence type="ECO:0000259" key="4">
    <source>
        <dbReference type="PROSITE" id="PS50949"/>
    </source>
</evidence>
<feature type="domain" description="HTH gntR-type" evidence="4">
    <location>
        <begin position="22"/>
        <end position="89"/>
    </location>
</feature>
<proteinExistence type="predicted"/>
<dbReference type="InterPro" id="IPR036390">
    <property type="entry name" value="WH_DNA-bd_sf"/>
</dbReference>
<dbReference type="SUPFAM" id="SSF48008">
    <property type="entry name" value="GntR ligand-binding domain-like"/>
    <property type="match status" value="1"/>
</dbReference>
<dbReference type="OrthoDB" id="7618373at2"/>
<dbReference type="PANTHER" id="PTHR43537:SF53">
    <property type="entry name" value="HTH-TYPE TRANSCRIPTIONAL REPRESSOR NANR"/>
    <property type="match status" value="1"/>
</dbReference>
<dbReference type="Proteomes" id="UP000292781">
    <property type="component" value="Unassembled WGS sequence"/>
</dbReference>
<keyword evidence="3" id="KW-0804">Transcription</keyword>
<keyword evidence="6" id="KW-1185">Reference proteome</keyword>
<dbReference type="InterPro" id="IPR011711">
    <property type="entry name" value="GntR_C"/>
</dbReference>
<gene>
    <name evidence="5" type="ORF">EYW49_03105</name>
</gene>
<reference evidence="5 6" key="1">
    <citation type="submission" date="2019-02" db="EMBL/GenBank/DDBJ databases">
        <title>Siculibacillus lacustris gen. nov., sp. nov., a new rosette-forming bacterium isolated from a freshwater crater lake (Lake St. Ana, Romania).</title>
        <authorList>
            <person name="Felfoldi T."/>
            <person name="Marton Z."/>
            <person name="Szabo A."/>
            <person name="Mentes A."/>
            <person name="Boka K."/>
            <person name="Marialigeti K."/>
            <person name="Mathe I."/>
            <person name="Koncz M."/>
            <person name="Schumann P."/>
            <person name="Toth E."/>
        </authorList>
    </citation>
    <scope>NUCLEOTIDE SEQUENCE [LARGE SCALE GENOMIC DNA]</scope>
    <source>
        <strain evidence="5 6">SA-279</strain>
    </source>
</reference>
<dbReference type="GO" id="GO:0003700">
    <property type="term" value="F:DNA-binding transcription factor activity"/>
    <property type="evidence" value="ECO:0007669"/>
    <property type="project" value="InterPro"/>
</dbReference>
<dbReference type="Gene3D" id="1.20.120.530">
    <property type="entry name" value="GntR ligand-binding domain-like"/>
    <property type="match status" value="1"/>
</dbReference>
<sequence length="246" mass="26989">MPQSQDTADAELGWIGIPEDAGPDENAIYEQIHLAIARQDLSPGTRLREDHLRRIFGVSRARIRNVLTRLAYAGVVTLEPNRGASVTKPSPKDAHDNFVARRAVEDAIVRIAAGHIGPADRALLTANIEAESKARHDGDTAGMVWLSGEFHMLLARITGNRILEGILRELITREALVISTFERPGRPSCSHDEHHAILEALCAGDADRASRLMLGHLGNVEDRLDLDPPKKPADLAEIFGRHPTRV</sequence>
<evidence type="ECO:0000256" key="3">
    <source>
        <dbReference type="ARBA" id="ARBA00023163"/>
    </source>
</evidence>
<dbReference type="RefSeq" id="WP_131305989.1">
    <property type="nucleotide sequence ID" value="NZ_SJFN01000003.1"/>
</dbReference>
<evidence type="ECO:0000313" key="6">
    <source>
        <dbReference type="Proteomes" id="UP000292781"/>
    </source>
</evidence>
<accession>A0A4Q9VWM8</accession>
<keyword evidence="2" id="KW-0238">DNA-binding</keyword>